<evidence type="ECO:0000259" key="3">
    <source>
        <dbReference type="PROSITE" id="PS51779"/>
    </source>
</evidence>
<protein>
    <recommendedName>
        <fullName evidence="3">POTRA domain-containing protein</fullName>
    </recommendedName>
</protein>
<sequence>MVFGFWWILFLLCISLKAETIQSIRIIGNNYTKEHVILREIQHPIPGEFDKFILEKDEDRVYNLGLFSTVDISTQSSVYIVTVVETFRVIPFPLLDYDEGKGFSYGGGIAYINFRGLNEKLTFGMLFGEEKTWFLDFMDPWITGDHVSINLGMYNFFTDGAVYAYKYQEKGGYAGSGFYRGNRNKYDVKMGIETIFLDTAGVTTDDRWDLESFSFDYHYLYAVFNYQYDTRDVYIDPTKGQHLKLHMKPRFGIRNTHNYYQFKYEHTYFYQISQNFKNPVFSIKSALFIQKPESVPPFSHVYIGGEDYVRGYSPIPWQNPKSTQDKIEGIHAIYESIQLQHTLFPRKDYEGTELGIDVVYFIDAGVSSNSLNSFDFKNGIVGFGFGLRFFASGAGVIGIDIGFNPNGTRFVHPTSIN</sequence>
<organism evidence="4">
    <name type="scientific">marine metagenome</name>
    <dbReference type="NCBI Taxonomy" id="408172"/>
    <lineage>
        <taxon>unclassified sequences</taxon>
        <taxon>metagenomes</taxon>
        <taxon>ecological metagenomes</taxon>
    </lineage>
</organism>
<evidence type="ECO:0000256" key="1">
    <source>
        <dbReference type="ARBA" id="ARBA00004370"/>
    </source>
</evidence>
<accession>A0A382CH07</accession>
<dbReference type="AlphaFoldDB" id="A0A382CH07"/>
<dbReference type="InterPro" id="IPR000184">
    <property type="entry name" value="Bac_surfAg_D15"/>
</dbReference>
<gene>
    <name evidence="4" type="ORF">METZ01_LOCUS177946</name>
</gene>
<proteinExistence type="predicted"/>
<evidence type="ECO:0000313" key="4">
    <source>
        <dbReference type="EMBL" id="SVB25092.1"/>
    </source>
</evidence>
<dbReference type="GO" id="GO:0019867">
    <property type="term" value="C:outer membrane"/>
    <property type="evidence" value="ECO:0007669"/>
    <property type="project" value="InterPro"/>
</dbReference>
<dbReference type="Gene3D" id="2.40.160.50">
    <property type="entry name" value="membrane protein fhac: a member of the omp85/tpsb transporter family"/>
    <property type="match status" value="1"/>
</dbReference>
<feature type="domain" description="POTRA" evidence="3">
    <location>
        <begin position="19"/>
        <end position="86"/>
    </location>
</feature>
<dbReference type="Pfam" id="PF07244">
    <property type="entry name" value="POTRA"/>
    <property type="match status" value="1"/>
</dbReference>
<comment type="subcellular location">
    <subcellularLocation>
        <location evidence="1">Membrane</location>
    </subcellularLocation>
</comment>
<keyword evidence="2" id="KW-0472">Membrane</keyword>
<dbReference type="EMBL" id="UINC01034362">
    <property type="protein sequence ID" value="SVB25092.1"/>
    <property type="molecule type" value="Genomic_DNA"/>
</dbReference>
<dbReference type="Gene3D" id="3.10.20.310">
    <property type="entry name" value="membrane protein fhac"/>
    <property type="match status" value="1"/>
</dbReference>
<evidence type="ECO:0000256" key="2">
    <source>
        <dbReference type="ARBA" id="ARBA00023136"/>
    </source>
</evidence>
<dbReference type="InterPro" id="IPR010827">
    <property type="entry name" value="BamA/TamA_POTRA"/>
</dbReference>
<dbReference type="InterPro" id="IPR034746">
    <property type="entry name" value="POTRA"/>
</dbReference>
<dbReference type="Pfam" id="PF01103">
    <property type="entry name" value="Omp85"/>
    <property type="match status" value="1"/>
</dbReference>
<name>A0A382CH07_9ZZZZ</name>
<dbReference type="PROSITE" id="PS51779">
    <property type="entry name" value="POTRA"/>
    <property type="match status" value="1"/>
</dbReference>
<reference evidence="4" key="1">
    <citation type="submission" date="2018-05" db="EMBL/GenBank/DDBJ databases">
        <authorList>
            <person name="Lanie J.A."/>
            <person name="Ng W.-L."/>
            <person name="Kazmierczak K.M."/>
            <person name="Andrzejewski T.M."/>
            <person name="Davidsen T.M."/>
            <person name="Wayne K.J."/>
            <person name="Tettelin H."/>
            <person name="Glass J.I."/>
            <person name="Rusch D."/>
            <person name="Podicherti R."/>
            <person name="Tsui H.-C.T."/>
            <person name="Winkler M.E."/>
        </authorList>
    </citation>
    <scope>NUCLEOTIDE SEQUENCE</scope>
</reference>